<evidence type="ECO:0000256" key="2">
    <source>
        <dbReference type="ARBA" id="ARBA00022980"/>
    </source>
</evidence>
<name>A0A316UVX3_9BASI</name>
<dbReference type="InterPro" id="IPR014721">
    <property type="entry name" value="Ribsml_uS5_D2-typ_fold_subgr"/>
</dbReference>
<dbReference type="STRING" id="1569628.A0A316UVX3"/>
<dbReference type="RefSeq" id="XP_025363994.1">
    <property type="nucleotide sequence ID" value="XM_025505409.1"/>
</dbReference>
<feature type="compositionally biased region" description="Low complexity" evidence="4">
    <location>
        <begin position="26"/>
        <end position="55"/>
    </location>
</feature>
<dbReference type="Pfam" id="PF00380">
    <property type="entry name" value="Ribosomal_S9"/>
    <property type="match status" value="1"/>
</dbReference>
<dbReference type="EMBL" id="KZ819663">
    <property type="protein sequence ID" value="PWN29382.1"/>
    <property type="molecule type" value="Genomic_DNA"/>
</dbReference>
<protein>
    <submittedName>
        <fullName evidence="5">Ribosomal protein S5 domain 2-like protein</fullName>
    </submittedName>
</protein>
<dbReference type="InterPro" id="IPR020568">
    <property type="entry name" value="Ribosomal_Su5_D2-typ_SF"/>
</dbReference>
<dbReference type="PANTHER" id="PTHR21569:SF1">
    <property type="entry name" value="SMALL RIBOSOMAL SUBUNIT PROTEIN US9M"/>
    <property type="match status" value="1"/>
</dbReference>
<evidence type="ECO:0000256" key="4">
    <source>
        <dbReference type="SAM" id="MobiDB-lite"/>
    </source>
</evidence>
<keyword evidence="3" id="KW-0687">Ribonucleoprotein</keyword>
<accession>A0A316UVX3</accession>
<proteinExistence type="inferred from homology"/>
<keyword evidence="2 5" id="KW-0689">Ribosomal protein</keyword>
<dbReference type="InterPro" id="IPR000754">
    <property type="entry name" value="Ribosomal_uS9"/>
</dbReference>
<dbReference type="SUPFAM" id="SSF54211">
    <property type="entry name" value="Ribosomal protein S5 domain 2-like"/>
    <property type="match status" value="1"/>
</dbReference>
<dbReference type="GO" id="GO:0003723">
    <property type="term" value="F:RNA binding"/>
    <property type="evidence" value="ECO:0007669"/>
    <property type="project" value="TreeGrafter"/>
</dbReference>
<comment type="similarity">
    <text evidence="1">Belongs to the universal ribosomal protein uS9 family.</text>
</comment>
<reference evidence="5 6" key="1">
    <citation type="journal article" date="2018" name="Mol. Biol. Evol.">
        <title>Broad Genomic Sampling Reveals a Smut Pathogenic Ancestry of the Fungal Clade Ustilaginomycotina.</title>
        <authorList>
            <person name="Kijpornyongpan T."/>
            <person name="Mondo S.J."/>
            <person name="Barry K."/>
            <person name="Sandor L."/>
            <person name="Lee J."/>
            <person name="Lipzen A."/>
            <person name="Pangilinan J."/>
            <person name="LaButti K."/>
            <person name="Hainaut M."/>
            <person name="Henrissat B."/>
            <person name="Grigoriev I.V."/>
            <person name="Spatafora J.W."/>
            <person name="Aime M.C."/>
        </authorList>
    </citation>
    <scope>NUCLEOTIDE SEQUENCE [LARGE SCALE GENOMIC DNA]</scope>
    <source>
        <strain evidence="5 6">MCA 5214</strain>
    </source>
</reference>
<dbReference type="GeneID" id="37027232"/>
<evidence type="ECO:0000256" key="1">
    <source>
        <dbReference type="ARBA" id="ARBA00005251"/>
    </source>
</evidence>
<gene>
    <name evidence="5" type="ORF">BDZ90DRAFT_230256</name>
</gene>
<dbReference type="GO" id="GO:0003735">
    <property type="term" value="F:structural constituent of ribosome"/>
    <property type="evidence" value="ECO:0007669"/>
    <property type="project" value="InterPro"/>
</dbReference>
<dbReference type="OrthoDB" id="10254627at2759"/>
<evidence type="ECO:0000256" key="3">
    <source>
        <dbReference type="ARBA" id="ARBA00023274"/>
    </source>
</evidence>
<keyword evidence="6" id="KW-1185">Reference proteome</keyword>
<dbReference type="AlphaFoldDB" id="A0A316UVX3"/>
<evidence type="ECO:0000313" key="6">
    <source>
        <dbReference type="Proteomes" id="UP000245884"/>
    </source>
</evidence>
<dbReference type="GO" id="GO:0005763">
    <property type="term" value="C:mitochondrial small ribosomal subunit"/>
    <property type="evidence" value="ECO:0007669"/>
    <property type="project" value="TreeGrafter"/>
</dbReference>
<sequence>MAASAMASSSSSALLRRTVIASSSRHCASTSSAARLTATAQRHNSTSTSESSSASFPRPLPPLSKLTSRRGREPAPPSRIKPTTPTFFTAKPTYISLVLKLQSLLEQSRSLLQSADILPRDAKPPTTEEAALYEAQAEIAAEGGDMASVSMAKAMQKVQRQSPWKKRVEMSEGLGLTLSASQYRQLATSLTTLSRYNGLVQLHFAGNGEAPTAPHLGGAAVDQGTKLAQEMQSTLDEHRRDLGLNARRGDGFTTKSGVDEQGRIWAVGGRKDSSARVWIAPVSQATSGAEESQLPVGDILINGSPLSTYFTRQSHRESIVHPLRLVGLVGQFNIFALTSGGGHSGQAGAIAHGLSKCVVRYFEEKVATEEEGSVKREEWEKLRAGVRSTLAKDGVYKRDPRMVERKKTGLAKARKAYTWVKR</sequence>
<dbReference type="Gene3D" id="3.30.230.10">
    <property type="match status" value="1"/>
</dbReference>
<organism evidence="5 6">
    <name type="scientific">Jaminaea rosea</name>
    <dbReference type="NCBI Taxonomy" id="1569628"/>
    <lineage>
        <taxon>Eukaryota</taxon>
        <taxon>Fungi</taxon>
        <taxon>Dikarya</taxon>
        <taxon>Basidiomycota</taxon>
        <taxon>Ustilaginomycotina</taxon>
        <taxon>Exobasidiomycetes</taxon>
        <taxon>Microstromatales</taxon>
        <taxon>Microstromatales incertae sedis</taxon>
        <taxon>Jaminaea</taxon>
    </lineage>
</organism>
<dbReference type="PANTHER" id="PTHR21569">
    <property type="entry name" value="RIBOSOMAL PROTEIN S9"/>
    <property type="match status" value="1"/>
</dbReference>
<feature type="region of interest" description="Disordered" evidence="4">
    <location>
        <begin position="26"/>
        <end position="85"/>
    </location>
</feature>
<dbReference type="Proteomes" id="UP000245884">
    <property type="component" value="Unassembled WGS sequence"/>
</dbReference>
<dbReference type="GO" id="GO:0006412">
    <property type="term" value="P:translation"/>
    <property type="evidence" value="ECO:0007669"/>
    <property type="project" value="InterPro"/>
</dbReference>
<evidence type="ECO:0000313" key="5">
    <source>
        <dbReference type="EMBL" id="PWN29382.1"/>
    </source>
</evidence>